<sequence>MTETAVPIETRIRRVAILGTCVSRDMIRIATDEAVQVKKYLARGTVRSILAKSPGNLSYGDPADLPGFERRNFETDIAKSAFKQLSNVEADICIVDMIDERLATWNNGDTILVNSKGFEVAVGKLPPPWKYRSPSAIRAETLERAPLWATKLKEAVGAMPIVIHRAVWAPGGGADDDAVRDQNAFLNQLYDILCATLPEAVAVRADDAFQYAATEHQWGPAPYHYIDPYYKNVWAAIAARFPAEAHSQQD</sequence>
<comment type="caution">
    <text evidence="1">The sequence shown here is derived from an EMBL/GenBank/DDBJ whole genome shotgun (WGS) entry which is preliminary data.</text>
</comment>
<organism evidence="1 2">
    <name type="scientific">Ancylobacter defluvii</name>
    <dbReference type="NCBI Taxonomy" id="1282440"/>
    <lineage>
        <taxon>Bacteria</taxon>
        <taxon>Pseudomonadati</taxon>
        <taxon>Pseudomonadota</taxon>
        <taxon>Alphaproteobacteria</taxon>
        <taxon>Hyphomicrobiales</taxon>
        <taxon>Xanthobacteraceae</taxon>
        <taxon>Ancylobacter</taxon>
    </lineage>
</organism>
<keyword evidence="2" id="KW-1185">Reference proteome</keyword>
<dbReference type="InterPro" id="IPR046237">
    <property type="entry name" value="DUF6270"/>
</dbReference>
<reference evidence="1" key="2">
    <citation type="submission" date="2023-01" db="EMBL/GenBank/DDBJ databases">
        <authorList>
            <person name="Sun Q."/>
            <person name="Evtushenko L."/>
        </authorList>
    </citation>
    <scope>NUCLEOTIDE SEQUENCE</scope>
    <source>
        <strain evidence="1">VKM B-2789</strain>
    </source>
</reference>
<gene>
    <name evidence="1" type="ORF">GCM10017653_22380</name>
</gene>
<proteinExistence type="predicted"/>
<accession>A0A9W6JX82</accession>
<evidence type="ECO:0000313" key="2">
    <source>
        <dbReference type="Proteomes" id="UP001143330"/>
    </source>
</evidence>
<protein>
    <submittedName>
        <fullName evidence="1">Uncharacterized protein</fullName>
    </submittedName>
</protein>
<dbReference type="AlphaFoldDB" id="A0A9W6JX82"/>
<name>A0A9W6JX82_9HYPH</name>
<dbReference type="Proteomes" id="UP001143330">
    <property type="component" value="Unassembled WGS sequence"/>
</dbReference>
<evidence type="ECO:0000313" key="1">
    <source>
        <dbReference type="EMBL" id="GLK84168.1"/>
    </source>
</evidence>
<dbReference type="EMBL" id="BSFM01000012">
    <property type="protein sequence ID" value="GLK84168.1"/>
    <property type="molecule type" value="Genomic_DNA"/>
</dbReference>
<reference evidence="1" key="1">
    <citation type="journal article" date="2014" name="Int. J. Syst. Evol. Microbiol.">
        <title>Complete genome sequence of Corynebacterium casei LMG S-19264T (=DSM 44701T), isolated from a smear-ripened cheese.</title>
        <authorList>
            <consortium name="US DOE Joint Genome Institute (JGI-PGF)"/>
            <person name="Walter F."/>
            <person name="Albersmeier A."/>
            <person name="Kalinowski J."/>
            <person name="Ruckert C."/>
        </authorList>
    </citation>
    <scope>NUCLEOTIDE SEQUENCE</scope>
    <source>
        <strain evidence="1">VKM B-2789</strain>
    </source>
</reference>
<dbReference type="Pfam" id="PF19786">
    <property type="entry name" value="DUF6270"/>
    <property type="match status" value="1"/>
</dbReference>